<keyword evidence="3" id="KW-0378">Hydrolase</keyword>
<evidence type="ECO:0000256" key="1">
    <source>
        <dbReference type="SAM" id="Coils"/>
    </source>
</evidence>
<dbReference type="AlphaFoldDB" id="A0A917LQL2"/>
<proteinExistence type="predicted"/>
<dbReference type="Gene3D" id="3.40.50.300">
    <property type="entry name" value="P-loop containing nucleotide triphosphate hydrolases"/>
    <property type="match status" value="2"/>
</dbReference>
<organism evidence="3 4">
    <name type="scientific">Bizionia arctica</name>
    <dbReference type="NCBI Taxonomy" id="1495645"/>
    <lineage>
        <taxon>Bacteria</taxon>
        <taxon>Pseudomonadati</taxon>
        <taxon>Bacteroidota</taxon>
        <taxon>Flavobacteriia</taxon>
        <taxon>Flavobacteriales</taxon>
        <taxon>Flavobacteriaceae</taxon>
        <taxon>Bizionia</taxon>
    </lineage>
</organism>
<dbReference type="InterPro" id="IPR027417">
    <property type="entry name" value="P-loop_NTPase"/>
</dbReference>
<evidence type="ECO:0000259" key="2">
    <source>
        <dbReference type="PROSITE" id="PS51194"/>
    </source>
</evidence>
<dbReference type="InterPro" id="IPR006935">
    <property type="entry name" value="Helicase/UvrB_N"/>
</dbReference>
<reference evidence="3" key="1">
    <citation type="journal article" date="2014" name="Int. J. Syst. Evol. Microbiol.">
        <title>Complete genome sequence of Corynebacterium casei LMG S-19264T (=DSM 44701T), isolated from a smear-ripened cheese.</title>
        <authorList>
            <consortium name="US DOE Joint Genome Institute (JGI-PGF)"/>
            <person name="Walter F."/>
            <person name="Albersmeier A."/>
            <person name="Kalinowski J."/>
            <person name="Ruckert C."/>
        </authorList>
    </citation>
    <scope>NUCLEOTIDE SEQUENCE</scope>
    <source>
        <strain evidence="3">CGMCC 1.12751</strain>
    </source>
</reference>
<feature type="coiled-coil region" evidence="1">
    <location>
        <begin position="393"/>
        <end position="420"/>
    </location>
</feature>
<gene>
    <name evidence="3" type="ORF">GCM10010976_23600</name>
</gene>
<dbReference type="RefSeq" id="WP_188465140.1">
    <property type="nucleotide sequence ID" value="NZ_BMFQ01000003.1"/>
</dbReference>
<reference evidence="3" key="2">
    <citation type="submission" date="2020-09" db="EMBL/GenBank/DDBJ databases">
        <authorList>
            <person name="Sun Q."/>
            <person name="Zhou Y."/>
        </authorList>
    </citation>
    <scope>NUCLEOTIDE SEQUENCE</scope>
    <source>
        <strain evidence="3">CGMCC 1.12751</strain>
    </source>
</reference>
<dbReference type="GO" id="GO:0004386">
    <property type="term" value="F:helicase activity"/>
    <property type="evidence" value="ECO:0007669"/>
    <property type="project" value="UniProtKB-KW"/>
</dbReference>
<dbReference type="InterPro" id="IPR014001">
    <property type="entry name" value="Helicase_ATP-bd"/>
</dbReference>
<dbReference type="GO" id="GO:0016787">
    <property type="term" value="F:hydrolase activity"/>
    <property type="evidence" value="ECO:0007669"/>
    <property type="project" value="InterPro"/>
</dbReference>
<protein>
    <submittedName>
        <fullName evidence="3">Helicase</fullName>
    </submittedName>
</protein>
<feature type="domain" description="Helicase C-terminal" evidence="2">
    <location>
        <begin position="862"/>
        <end position="1048"/>
    </location>
</feature>
<keyword evidence="4" id="KW-1185">Reference proteome</keyword>
<dbReference type="EMBL" id="BMFQ01000003">
    <property type="protein sequence ID" value="GGG51719.1"/>
    <property type="molecule type" value="Genomic_DNA"/>
</dbReference>
<evidence type="ECO:0000313" key="3">
    <source>
        <dbReference type="EMBL" id="GGG51719.1"/>
    </source>
</evidence>
<dbReference type="Proteomes" id="UP000625976">
    <property type="component" value="Unassembled WGS sequence"/>
</dbReference>
<accession>A0A917LQL2</accession>
<keyword evidence="3" id="KW-0347">Helicase</keyword>
<comment type="caution">
    <text evidence="3">The sequence shown here is derived from an EMBL/GenBank/DDBJ whole genome shotgun (WGS) entry which is preliminary data.</text>
</comment>
<keyword evidence="1" id="KW-0175">Coiled coil</keyword>
<dbReference type="SUPFAM" id="SSF52540">
    <property type="entry name" value="P-loop containing nucleoside triphosphate hydrolases"/>
    <property type="match status" value="2"/>
</dbReference>
<name>A0A917LQL2_9FLAO</name>
<evidence type="ECO:0000313" key="4">
    <source>
        <dbReference type="Proteomes" id="UP000625976"/>
    </source>
</evidence>
<keyword evidence="3" id="KW-0547">Nucleotide-binding</keyword>
<dbReference type="SMART" id="SM00487">
    <property type="entry name" value="DEXDc"/>
    <property type="match status" value="1"/>
</dbReference>
<dbReference type="PROSITE" id="PS51194">
    <property type="entry name" value="HELICASE_CTER"/>
    <property type="match status" value="1"/>
</dbReference>
<dbReference type="Pfam" id="PF04851">
    <property type="entry name" value="ResIII"/>
    <property type="match status" value="1"/>
</dbReference>
<dbReference type="InterPro" id="IPR001650">
    <property type="entry name" value="Helicase_C-like"/>
</dbReference>
<dbReference type="GO" id="GO:0003677">
    <property type="term" value="F:DNA binding"/>
    <property type="evidence" value="ECO:0007669"/>
    <property type="project" value="InterPro"/>
</dbReference>
<dbReference type="Pfam" id="PF00271">
    <property type="entry name" value="Helicase_C"/>
    <property type="match status" value="1"/>
</dbReference>
<sequence>MEAKEYIEIALAGLKDFQLETVNYTIKQFFENNKTKMLIADEVGLGKTIVSRGIVAKMYEKHLLSKNKSKTFNVVYICSNQAIAKQNIEKLNIFYGEDAEQVIDYSSTDDRITALAYEPKEQKGKFKFRIKAFTPATSFDQKTNVGRSDERVLLYRLLLNIETLKDKKNSLKWLLKGNRFMKDTNWDKAINDANLIESGKKQKHSHLGTYRNIRKDLYSKYHKVLKQKVAISDLKSIYNHYDILQEKSVIFLLEKICSERIQRDNYYTKFKHFKSIINYLRVKLSECCKEYLEANLFILDEFQRYNKLIKTKASNEPGTELARQILNKEGARVLMLSATPFKPYTNEFDHLNGEHHHIEFENVLRFLLKEENETFWQKFEVNRKSFFHNLRHIASLKENFDEAKEAKENLENVYRSCIARTERMLVSKNKDAMMKSNIEVLKISKEDINDFVQFDKIVQHLNETHKSKLAIPIEYAKSCPYPLSFLTNYQHKKKLEEHYNQDEVLRKLVNSSKENWLDFNLIKNYKPLFSTRNKVIPNAKIRLLLDETIDKDGWKYLWIPPSLPYYGLKGAFENSKGYTKTLLFSSWKMVPRMVASIVSYEAERLSVGKLLHQTQRTESYFEKKRYPFPLLTFKTIKEDKSLSGMNNFMLNYPSIYLIDLFDSATNITNKKTLSEIKSELKSKLISELRSLKIFEMGHEDGDWQKWSWYAVLLLDKNHKDVNHLENWLNSKHIDDIAVDVEDAENKEDKSGKFKHFEEVKNVICKNQIPKLNKITESQFQIVVDFLVDLCLGAPANAAYRSFDKLYGETIEKKLVESYHIASGFISLFNKPESIAVIQLNTNQKEYYNSVLEYCIDGNIQSMLDEYFYMLKDSNSVRDSRQLSETVTDILSLRSSPLEIGNIKDLKSKKKDKNRIRSHFALDFGEQKITSAKANRQINIREAFNSPFRPFVLASTSIGQEGLDFHFYSKKIVHWNLPSNPIDFEQREGRIHRYKGHVIRLNVADKYKNQLEINDVNCWDNLFEKAANSEKIDSKFPCDLIPSWHLETEDSLKINRIVPLYPFSKDIEKYQNMLRVLAFYRFTFGQPRQDELIEILDDSNDTALLEDLLINLSPISYLK</sequence>
<keyword evidence="3" id="KW-0067">ATP-binding</keyword>
<dbReference type="GO" id="GO:0005524">
    <property type="term" value="F:ATP binding"/>
    <property type="evidence" value="ECO:0007669"/>
    <property type="project" value="InterPro"/>
</dbReference>